<dbReference type="EMBL" id="RQTC01000388">
    <property type="protein sequence ID" value="RZH90266.1"/>
    <property type="molecule type" value="Genomic_DNA"/>
</dbReference>
<dbReference type="AlphaFoldDB" id="A0AB74DZ65"/>
<protein>
    <recommendedName>
        <fullName evidence="3">Phage protein</fullName>
    </recommendedName>
</protein>
<evidence type="ECO:0000313" key="1">
    <source>
        <dbReference type="EMBL" id="RZH90266.1"/>
    </source>
</evidence>
<organism evidence="1 2">
    <name type="scientific">Staphylococcus aureus</name>
    <dbReference type="NCBI Taxonomy" id="1280"/>
    <lineage>
        <taxon>Bacteria</taxon>
        <taxon>Bacillati</taxon>
        <taxon>Bacillota</taxon>
        <taxon>Bacilli</taxon>
        <taxon>Bacillales</taxon>
        <taxon>Staphylococcaceae</taxon>
        <taxon>Staphylococcus</taxon>
    </lineage>
</organism>
<evidence type="ECO:0008006" key="3">
    <source>
        <dbReference type="Google" id="ProtNLM"/>
    </source>
</evidence>
<reference evidence="1 2" key="1">
    <citation type="submission" date="2018-11" db="EMBL/GenBank/DDBJ databases">
        <title>Genomic profiling of Staphylococcus species from a Poultry farm system in KwaZulu-Natal, South Africa.</title>
        <authorList>
            <person name="Amoako D.G."/>
            <person name="Somboro A.M."/>
            <person name="Abia A.L.K."/>
            <person name="Bester L.A."/>
            <person name="Essack S.Y."/>
        </authorList>
    </citation>
    <scope>NUCLEOTIDE SEQUENCE [LARGE SCALE GENOMIC DNA]</scope>
    <source>
        <strain evidence="1 2">SA9</strain>
    </source>
</reference>
<name>A0AB74DZ65_STAAU</name>
<accession>A0AB74DZ65</accession>
<dbReference type="RefSeq" id="WP_002505598.1">
    <property type="nucleotide sequence ID" value="NZ_JAMNXH010000028.1"/>
</dbReference>
<evidence type="ECO:0000313" key="2">
    <source>
        <dbReference type="Proteomes" id="UP000293434"/>
    </source>
</evidence>
<comment type="caution">
    <text evidence="1">The sequence shown here is derived from an EMBL/GenBank/DDBJ whole genome shotgun (WGS) entry which is preliminary data.</text>
</comment>
<sequence>MRKNERKKYNELKTNIKKIFKDNTEIAKGIKNMIDAFSENCQATKQDVLFVTMKEFTKEYQASSVLQFYHYLGNIKRDEVVNMINFLELCRQKEV</sequence>
<gene>
    <name evidence="1" type="ORF">EIG94_15010</name>
</gene>
<dbReference type="Proteomes" id="UP000293434">
    <property type="component" value="Unassembled WGS sequence"/>
</dbReference>
<proteinExistence type="predicted"/>